<proteinExistence type="predicted"/>
<dbReference type="EMBL" id="FQTT01000001">
    <property type="protein sequence ID" value="SHE24258.1"/>
    <property type="molecule type" value="Genomic_DNA"/>
</dbReference>
<dbReference type="RefSeq" id="WP_139240711.1">
    <property type="nucleotide sequence ID" value="NZ_FQTT01000001.1"/>
</dbReference>
<dbReference type="STRING" id="1892869.ACGLYG10_0458"/>
<gene>
    <name evidence="2" type="ORF">ACGLYG10_0458</name>
</gene>
<name>A0A1M4RWA1_9ACTO</name>
<protein>
    <submittedName>
        <fullName evidence="2">Uncharacterized protein</fullName>
    </submittedName>
</protein>
<dbReference type="AlphaFoldDB" id="A0A1M4RWA1"/>
<dbReference type="Proteomes" id="UP000184291">
    <property type="component" value="Unassembled WGS sequence"/>
</dbReference>
<evidence type="ECO:0000313" key="3">
    <source>
        <dbReference type="Proteomes" id="UP000184291"/>
    </source>
</evidence>
<feature type="signal peptide" evidence="1">
    <location>
        <begin position="1"/>
        <end position="30"/>
    </location>
</feature>
<feature type="chain" id="PRO_5038375401" evidence="1">
    <location>
        <begin position="31"/>
        <end position="198"/>
    </location>
</feature>
<dbReference type="OrthoDB" id="5148242at2"/>
<evidence type="ECO:0000313" key="2">
    <source>
        <dbReference type="EMBL" id="SHE24258.1"/>
    </source>
</evidence>
<keyword evidence="3" id="KW-1185">Reference proteome</keyword>
<evidence type="ECO:0000256" key="1">
    <source>
        <dbReference type="SAM" id="SignalP"/>
    </source>
</evidence>
<sequence length="198" mass="21064">MRVVGRIPRRSLVLSAGIVVAASLSPDAVAAGRSDLLQPVETSSKVIVPTEPIEVDGVLLGAEEGLRLYSFEGEFVSGGQNQLNASTASPAGYAPYESKKISWGASYVRNEQIALLSYRGSTYAAANVYAGKRIICTVIKYRRSGKELASATSNARVVSGRWAAGYVKVALARDNLTINGVKTEWAYDYYGIAPGVTP</sequence>
<organism evidence="2 3">
    <name type="scientific">Actinomyces glycerinitolerans</name>
    <dbReference type="NCBI Taxonomy" id="1892869"/>
    <lineage>
        <taxon>Bacteria</taxon>
        <taxon>Bacillati</taxon>
        <taxon>Actinomycetota</taxon>
        <taxon>Actinomycetes</taxon>
        <taxon>Actinomycetales</taxon>
        <taxon>Actinomycetaceae</taxon>
        <taxon>Actinomyces</taxon>
    </lineage>
</organism>
<reference evidence="3" key="1">
    <citation type="submission" date="2016-09" db="EMBL/GenBank/DDBJ databases">
        <authorList>
            <person name="Strepis N."/>
        </authorList>
    </citation>
    <scope>NUCLEOTIDE SEQUENCE [LARGE SCALE GENOMIC DNA]</scope>
</reference>
<accession>A0A1M4RWA1</accession>
<keyword evidence="1" id="KW-0732">Signal</keyword>